<sequence>MSSPSKFSSIHDAAQYVNDELQRRAILPAPRRLLFHTVDDLTLEPQLTRINNDKLIINTIHKLLKKLDEAENPESRADSPKDLTPTLNSPPTIRGKLNSDKKVVKSASRQTQVALRRHEVILEQLRAKLKHDGPDLTWFTRPIPRSHGIEQLKSSNDTTTILLQNLISHKTTTSAALDKIVDFLQSCNGFLYTRCVHDCECQVPSRVDLRFNETNTSLKQLDTDDNLGESLLKLQELLNDWHDIAKLIGNDEHS</sequence>
<dbReference type="AlphaFoldDB" id="A0A1G4J7H7"/>
<dbReference type="EMBL" id="LT598446">
    <property type="protein sequence ID" value="SCU85750.1"/>
    <property type="molecule type" value="Genomic_DNA"/>
</dbReference>
<accession>A0A1G4J7H7</accession>
<feature type="compositionally biased region" description="Basic and acidic residues" evidence="1">
    <location>
        <begin position="68"/>
        <end position="81"/>
    </location>
</feature>
<name>A0A1G4J7H7_9SACH</name>
<evidence type="ECO:0000313" key="2">
    <source>
        <dbReference type="EMBL" id="SCU85750.1"/>
    </source>
</evidence>
<proteinExistence type="predicted"/>
<organism evidence="2 3">
    <name type="scientific">Lachancea nothofagi CBS 11611</name>
    <dbReference type="NCBI Taxonomy" id="1266666"/>
    <lineage>
        <taxon>Eukaryota</taxon>
        <taxon>Fungi</taxon>
        <taxon>Dikarya</taxon>
        <taxon>Ascomycota</taxon>
        <taxon>Saccharomycotina</taxon>
        <taxon>Saccharomycetes</taxon>
        <taxon>Saccharomycetales</taxon>
        <taxon>Saccharomycetaceae</taxon>
        <taxon>Lachancea</taxon>
    </lineage>
</organism>
<evidence type="ECO:0000256" key="1">
    <source>
        <dbReference type="SAM" id="MobiDB-lite"/>
    </source>
</evidence>
<keyword evidence="3" id="KW-1185">Reference proteome</keyword>
<protein>
    <submittedName>
        <fullName evidence="2">LANO_0C05204g1_1</fullName>
    </submittedName>
</protein>
<feature type="region of interest" description="Disordered" evidence="1">
    <location>
        <begin position="68"/>
        <end position="97"/>
    </location>
</feature>
<dbReference type="OrthoDB" id="4035321at2759"/>
<gene>
    <name evidence="2" type="ORF">LANO_0C05204G</name>
</gene>
<dbReference type="Proteomes" id="UP000189911">
    <property type="component" value="Chromosome C"/>
</dbReference>
<reference evidence="3" key="1">
    <citation type="submission" date="2016-03" db="EMBL/GenBank/DDBJ databases">
        <authorList>
            <person name="Devillers Hugo."/>
        </authorList>
    </citation>
    <scope>NUCLEOTIDE SEQUENCE [LARGE SCALE GENOMIC DNA]</scope>
</reference>
<evidence type="ECO:0000313" key="3">
    <source>
        <dbReference type="Proteomes" id="UP000189911"/>
    </source>
</evidence>